<evidence type="ECO:0000256" key="3">
    <source>
        <dbReference type="ARBA" id="ARBA00022692"/>
    </source>
</evidence>
<keyword evidence="4 6" id="KW-1133">Transmembrane helix</keyword>
<dbReference type="GO" id="GO:0015658">
    <property type="term" value="F:branched-chain amino acid transmembrane transporter activity"/>
    <property type="evidence" value="ECO:0007669"/>
    <property type="project" value="InterPro"/>
</dbReference>
<comment type="subcellular location">
    <subcellularLocation>
        <location evidence="1">Cell membrane</location>
        <topology evidence="1">Multi-pass membrane protein</topology>
    </subcellularLocation>
</comment>
<dbReference type="OrthoDB" id="9814461at2"/>
<evidence type="ECO:0000313" key="7">
    <source>
        <dbReference type="EMBL" id="OCX18896.1"/>
    </source>
</evidence>
<evidence type="ECO:0000256" key="5">
    <source>
        <dbReference type="ARBA" id="ARBA00023136"/>
    </source>
</evidence>
<keyword evidence="3 6" id="KW-0812">Transmembrane</keyword>
<feature type="transmembrane region" description="Helical" evidence="6">
    <location>
        <begin position="31"/>
        <end position="49"/>
    </location>
</feature>
<feature type="transmembrane region" description="Helical" evidence="6">
    <location>
        <begin position="56"/>
        <end position="75"/>
    </location>
</feature>
<dbReference type="AlphaFoldDB" id="A0A1C2DW67"/>
<dbReference type="Pfam" id="PF02653">
    <property type="entry name" value="BPD_transp_2"/>
    <property type="match status" value="2"/>
</dbReference>
<evidence type="ECO:0000256" key="6">
    <source>
        <dbReference type="SAM" id="Phobius"/>
    </source>
</evidence>
<dbReference type="Proteomes" id="UP000094412">
    <property type="component" value="Unassembled WGS sequence"/>
</dbReference>
<dbReference type="PANTHER" id="PTHR30482:SF10">
    <property type="entry name" value="HIGH-AFFINITY BRANCHED-CHAIN AMINO ACID TRANSPORT PROTEIN BRAE"/>
    <property type="match status" value="1"/>
</dbReference>
<reference evidence="7 8" key="1">
    <citation type="submission" date="2016-08" db="EMBL/GenBank/DDBJ databases">
        <title>Whole genome sequence of Mesorhizobium sp. strain UASWS1009 isolated from industrial sewage.</title>
        <authorList>
            <person name="Crovadore J."/>
            <person name="Calmin G."/>
            <person name="Chablais R."/>
            <person name="Cochard B."/>
            <person name="Lefort F."/>
        </authorList>
    </citation>
    <scope>NUCLEOTIDE SEQUENCE [LARGE SCALE GENOMIC DNA]</scope>
    <source>
        <strain evidence="7 8">UASWS1009</strain>
    </source>
</reference>
<keyword evidence="8" id="KW-1185">Reference proteome</keyword>
<evidence type="ECO:0000256" key="1">
    <source>
        <dbReference type="ARBA" id="ARBA00004651"/>
    </source>
</evidence>
<accession>A0A1C2DW67</accession>
<feature type="transmembrane region" description="Helical" evidence="6">
    <location>
        <begin position="81"/>
        <end position="106"/>
    </location>
</feature>
<proteinExistence type="predicted"/>
<dbReference type="CDD" id="cd06581">
    <property type="entry name" value="TM_PBP1_LivM_like"/>
    <property type="match status" value="1"/>
</dbReference>
<gene>
    <name evidence="7" type="ORF">QV13_11795</name>
</gene>
<feature type="transmembrane region" description="Helical" evidence="6">
    <location>
        <begin position="157"/>
        <end position="179"/>
    </location>
</feature>
<feature type="transmembrane region" description="Helical" evidence="6">
    <location>
        <begin position="118"/>
        <end position="137"/>
    </location>
</feature>
<evidence type="ECO:0000256" key="2">
    <source>
        <dbReference type="ARBA" id="ARBA00022475"/>
    </source>
</evidence>
<feature type="transmembrane region" description="Helical" evidence="6">
    <location>
        <begin position="191"/>
        <end position="208"/>
    </location>
</feature>
<sequence length="436" mass="46133">MSSTFRSTLFFLAVAALYLLAGIFQSWSLAITILNDSLIVAIMALGVNMQWGYAGLFNVGVAGFFALGGLAVILVSKPFDAAAWSAGTPAILLALVLGAVGIFIATQIRSRMARGPKRIGAMIAVLLVGLVAFRTIFDPAVISVEAITPASTGNIGGMGLPIPMSWLFAGVLAAAAAFAVGKIALGLRSDYLAIVTLGISQIVIAIMMNEDWLDRGVKNVTNIGRWPVPEEVALQQQPWFASLAQSVGMDVRAGSTVFVGLCFAGLFTAVLIIVLTFAELSLKSPWGRMMRAIRDNEVAAEAMGKDVKRRHLQVFILGSAVIGVAGALYVTLHGLLSPTSYNDPLRYTFLIWAMVILGGSGNNWGSVLGALIVMLVWDEAESLGPALFRTATALLDDGPLKQHLLDAAVQTRLPIVGLVLLLVMRFRPAGLVPAKG</sequence>
<evidence type="ECO:0000256" key="4">
    <source>
        <dbReference type="ARBA" id="ARBA00022989"/>
    </source>
</evidence>
<feature type="transmembrane region" description="Helical" evidence="6">
    <location>
        <begin position="257"/>
        <end position="282"/>
    </location>
</feature>
<dbReference type="STRING" id="1566387.QV13_11795"/>
<evidence type="ECO:0000313" key="8">
    <source>
        <dbReference type="Proteomes" id="UP000094412"/>
    </source>
</evidence>
<dbReference type="GO" id="GO:0005886">
    <property type="term" value="C:plasma membrane"/>
    <property type="evidence" value="ECO:0007669"/>
    <property type="project" value="UniProtKB-SubCell"/>
</dbReference>
<feature type="transmembrane region" description="Helical" evidence="6">
    <location>
        <begin position="350"/>
        <end position="377"/>
    </location>
</feature>
<dbReference type="RefSeq" id="WP_024924987.1">
    <property type="nucleotide sequence ID" value="NZ_MDEO01000031.1"/>
</dbReference>
<dbReference type="PANTHER" id="PTHR30482">
    <property type="entry name" value="HIGH-AFFINITY BRANCHED-CHAIN AMINO ACID TRANSPORT SYSTEM PERMEASE"/>
    <property type="match status" value="1"/>
</dbReference>
<keyword evidence="5 6" id="KW-0472">Membrane</keyword>
<dbReference type="InterPro" id="IPR043428">
    <property type="entry name" value="LivM-like"/>
</dbReference>
<name>A0A1C2DW67_9HYPH</name>
<feature type="transmembrane region" description="Helical" evidence="6">
    <location>
        <begin position="312"/>
        <end position="330"/>
    </location>
</feature>
<keyword evidence="2" id="KW-1003">Cell membrane</keyword>
<protein>
    <submittedName>
        <fullName evidence="7">Branched-chain amino acid ABC transporter permease</fullName>
    </submittedName>
</protein>
<organism evidence="7 8">
    <name type="scientific">Mesorhizobium hungaricum</name>
    <dbReference type="NCBI Taxonomy" id="1566387"/>
    <lineage>
        <taxon>Bacteria</taxon>
        <taxon>Pseudomonadati</taxon>
        <taxon>Pseudomonadota</taxon>
        <taxon>Alphaproteobacteria</taxon>
        <taxon>Hyphomicrobiales</taxon>
        <taxon>Phyllobacteriaceae</taxon>
        <taxon>Mesorhizobium</taxon>
    </lineage>
</organism>
<dbReference type="EMBL" id="MDEO01000031">
    <property type="protein sequence ID" value="OCX18896.1"/>
    <property type="molecule type" value="Genomic_DNA"/>
</dbReference>
<dbReference type="InterPro" id="IPR001851">
    <property type="entry name" value="ABC_transp_permease"/>
</dbReference>
<comment type="caution">
    <text evidence="7">The sequence shown here is derived from an EMBL/GenBank/DDBJ whole genome shotgun (WGS) entry which is preliminary data.</text>
</comment>